<reference evidence="2 3" key="1">
    <citation type="submission" date="2022-12" db="EMBL/GenBank/DDBJ databases">
        <title>Chitinophagaceae gen. sp. nov., a new member of the family Chitinophagaceae, isolated from soil in a chemical factory.</title>
        <authorList>
            <person name="Ke Z."/>
        </authorList>
    </citation>
    <scope>NUCLEOTIDE SEQUENCE [LARGE SCALE GENOMIC DNA]</scope>
    <source>
        <strain evidence="2 3">LY-5</strain>
    </source>
</reference>
<feature type="chain" id="PRO_5045411443" evidence="1">
    <location>
        <begin position="20"/>
        <end position="480"/>
    </location>
</feature>
<organism evidence="2 3">
    <name type="scientific">Polluticaenibacter yanchengensis</name>
    <dbReference type="NCBI Taxonomy" id="3014562"/>
    <lineage>
        <taxon>Bacteria</taxon>
        <taxon>Pseudomonadati</taxon>
        <taxon>Bacteroidota</taxon>
        <taxon>Chitinophagia</taxon>
        <taxon>Chitinophagales</taxon>
        <taxon>Chitinophagaceae</taxon>
        <taxon>Polluticaenibacter</taxon>
    </lineage>
</organism>
<sequence>MRKGLLVLFCIFSTSIAIAQKDSVDNGDGLDLFINKIHKKSNDFIEQSERSYNTYINKVNKKWAKKILPLSKKMNLDFADSLLDKNKLSALAVKKNEYVPLIDSLNVFTEYLDVNKSGSKLLAPYKGKLDSIQLILGGSDHTIKTVSKELREAVLKLDNLENVSKKDYKQFLKSLKSIEKINTGYLNKYNKQLGQLKKVSQLQSEYLSKANLEKAFKHYFERNNLLAKTFGIVKKENSASLGNMIKGVQDRVSLKESLPDLLSESVLKNDFLKSNLSKVNSTYRNIDATIKEITKKDSTGTHKNTEDRQEDSNEQNAKKLTFSIVAPLLNKTFGRSASFSTLGVMMSYKLTKKINAGMMLEHQYTLNSKDFKFVYDYKGFSGAWFIESKFINEKKKHNLLKNIWFRTELELNTRQLSFQQAGGTDTNTHKKVQTNLNLGVRKGVTFLNRSFSIMLMYNCNEFNTDWFNKERLHFKMACSL</sequence>
<protein>
    <submittedName>
        <fullName evidence="2">Uncharacterized protein</fullName>
    </submittedName>
</protein>
<dbReference type="Proteomes" id="UP001210231">
    <property type="component" value="Unassembled WGS sequence"/>
</dbReference>
<accession>A0ABT4UQH3</accession>
<feature type="signal peptide" evidence="1">
    <location>
        <begin position="1"/>
        <end position="19"/>
    </location>
</feature>
<comment type="caution">
    <text evidence="2">The sequence shown here is derived from an EMBL/GenBank/DDBJ whole genome shotgun (WGS) entry which is preliminary data.</text>
</comment>
<evidence type="ECO:0000313" key="2">
    <source>
        <dbReference type="EMBL" id="MDA3616602.1"/>
    </source>
</evidence>
<dbReference type="EMBL" id="JAQGEF010000035">
    <property type="protein sequence ID" value="MDA3616602.1"/>
    <property type="molecule type" value="Genomic_DNA"/>
</dbReference>
<evidence type="ECO:0000256" key="1">
    <source>
        <dbReference type="SAM" id="SignalP"/>
    </source>
</evidence>
<keyword evidence="1" id="KW-0732">Signal</keyword>
<gene>
    <name evidence="2" type="ORF">O3P16_17450</name>
</gene>
<proteinExistence type="predicted"/>
<keyword evidence="3" id="KW-1185">Reference proteome</keyword>
<dbReference type="RefSeq" id="WP_407032932.1">
    <property type="nucleotide sequence ID" value="NZ_JAQGEF010000035.1"/>
</dbReference>
<evidence type="ECO:0000313" key="3">
    <source>
        <dbReference type="Proteomes" id="UP001210231"/>
    </source>
</evidence>
<name>A0ABT4UQH3_9BACT</name>